<dbReference type="RefSeq" id="WP_003567537.1">
    <property type="nucleotide sequence ID" value="NZ_CP054027.1"/>
</dbReference>
<keyword evidence="4" id="KW-1185">Reference proteome</keyword>
<name>A0A2A6KIL9_9HYPH</name>
<feature type="chain" id="PRO_5043154375" evidence="1">
    <location>
        <begin position="30"/>
        <end position="209"/>
    </location>
</feature>
<dbReference type="EMBL" id="JAVLSF010000007">
    <property type="protein sequence ID" value="MDR9773753.1"/>
    <property type="molecule type" value="Genomic_DNA"/>
</dbReference>
<comment type="caution">
    <text evidence="2">The sequence shown here is derived from an EMBL/GenBank/DDBJ whole genome shotgun (WGS) entry which is preliminary data.</text>
</comment>
<dbReference type="EMBL" id="NWSY01000004">
    <property type="protein sequence ID" value="PDT24259.1"/>
    <property type="molecule type" value="Genomic_DNA"/>
</dbReference>
<evidence type="ECO:0000313" key="5">
    <source>
        <dbReference type="Proteomes" id="UP001268610"/>
    </source>
</evidence>
<protein>
    <submittedName>
        <fullName evidence="2">DUF5666 domain-containing protein</fullName>
    </submittedName>
</protein>
<gene>
    <name evidence="3" type="ORF">CO674_05930</name>
    <name evidence="2" type="ORF">RJJ65_13940</name>
</gene>
<reference evidence="3 4" key="1">
    <citation type="submission" date="2017-09" db="EMBL/GenBank/DDBJ databases">
        <title>Comparative genomics of rhizobia isolated from Phaseolus vulgaris in China.</title>
        <authorList>
            <person name="Tong W."/>
        </authorList>
    </citation>
    <scope>NUCLEOTIDE SEQUENCE [LARGE SCALE GENOMIC DNA]</scope>
    <source>
        <strain evidence="3 4">FH14</strain>
    </source>
</reference>
<evidence type="ECO:0000313" key="3">
    <source>
        <dbReference type="EMBL" id="PDT24259.1"/>
    </source>
</evidence>
<dbReference type="AlphaFoldDB" id="A0A2A6KIL9"/>
<dbReference type="Proteomes" id="UP001268610">
    <property type="component" value="Unassembled WGS sequence"/>
</dbReference>
<sequence length="209" mass="21310">MSRKSHSRILTAIAAGGLVALALSQTAEAQDGNRIRVRGAIESLSGDQLVVKTREGSDATITLKAGWKVGGIKKALVEDIKPGDFVGVASLPKGTGPDGAIEVLIFPASMKGTGEGNRPWDAQPNSQMTNATVSNAVKSVNGHTITLTYQGKEKTITIADATPIVTLAPATKDDLKSGAGVIVTGEKAADGSITASQVAVGLDGIVPPM</sequence>
<evidence type="ECO:0000313" key="2">
    <source>
        <dbReference type="EMBL" id="MDR9773753.1"/>
    </source>
</evidence>
<proteinExistence type="predicted"/>
<evidence type="ECO:0000313" key="4">
    <source>
        <dbReference type="Proteomes" id="UP000219914"/>
    </source>
</evidence>
<accession>A0A2A6KIL9</accession>
<dbReference type="Proteomes" id="UP000219914">
    <property type="component" value="Unassembled WGS sequence"/>
</dbReference>
<evidence type="ECO:0000256" key="1">
    <source>
        <dbReference type="SAM" id="SignalP"/>
    </source>
</evidence>
<keyword evidence="1" id="KW-0732">Signal</keyword>
<feature type="signal peptide" evidence="1">
    <location>
        <begin position="1"/>
        <end position="29"/>
    </location>
</feature>
<organism evidence="2 5">
    <name type="scientific">Rhizobium hidalgonense</name>
    <dbReference type="NCBI Taxonomy" id="1538159"/>
    <lineage>
        <taxon>Bacteria</taxon>
        <taxon>Pseudomonadati</taxon>
        <taxon>Pseudomonadota</taxon>
        <taxon>Alphaproteobacteria</taxon>
        <taxon>Hyphomicrobiales</taxon>
        <taxon>Rhizobiaceae</taxon>
        <taxon>Rhizobium/Agrobacterium group</taxon>
        <taxon>Rhizobium</taxon>
    </lineage>
</organism>
<reference evidence="2" key="2">
    <citation type="submission" date="2023-04" db="EMBL/GenBank/DDBJ databases">
        <title>Genomic characterization of faba bean (Vicia faba) microsymbionts in Mexican soils.</title>
        <authorList>
            <person name="Rivera Orduna F.N."/>
            <person name="Guevara-Luna J."/>
            <person name="Yan J."/>
            <person name="Arroyo-Herrera I."/>
            <person name="Li Y."/>
            <person name="Vasquez-Murrieta M.S."/>
            <person name="Wang E.T."/>
        </authorList>
    </citation>
    <scope>NUCLEOTIDE SEQUENCE</scope>
    <source>
        <strain evidence="2">CH26</strain>
    </source>
</reference>